<proteinExistence type="predicted"/>
<dbReference type="PANTHER" id="PTHR31470:SF46">
    <property type="entry name" value="ULP1 PROTEASE FAMILY, C-TERMINAL CATALYTIC DOMAIN CONTAINING PROTEIN"/>
    <property type="match status" value="1"/>
</dbReference>
<name>A0ABQ7W7L6_SOLTU</name>
<evidence type="ECO:0000313" key="2">
    <source>
        <dbReference type="Proteomes" id="UP000826656"/>
    </source>
</evidence>
<dbReference type="PANTHER" id="PTHR31470">
    <property type="entry name" value="CYSTEINE PROTEINASES SUPERFAMILY PROTEIN-RELATED-RELATED"/>
    <property type="match status" value="1"/>
</dbReference>
<dbReference type="Gene3D" id="3.40.395.10">
    <property type="entry name" value="Adenoviral Proteinase, Chain A"/>
    <property type="match status" value="1"/>
</dbReference>
<evidence type="ECO:0000313" key="1">
    <source>
        <dbReference type="EMBL" id="KAH0776727.1"/>
    </source>
</evidence>
<gene>
    <name evidence="1" type="ORF">KY290_008138</name>
</gene>
<keyword evidence="2" id="KW-1185">Reference proteome</keyword>
<accession>A0ABQ7W7L6</accession>
<dbReference type="EMBL" id="JAIVGD010000003">
    <property type="protein sequence ID" value="KAH0776727.1"/>
    <property type="molecule type" value="Genomic_DNA"/>
</dbReference>
<comment type="caution">
    <text evidence="1">The sequence shown here is derived from an EMBL/GenBank/DDBJ whole genome shotgun (WGS) entry which is preliminary data.</text>
</comment>
<protein>
    <submittedName>
        <fullName evidence="1">Uncharacterized protein</fullName>
    </submittedName>
</protein>
<sequence length="131" mass="15447">MDKRGRDKDDQYLANCSDIEFKQLYFVVAFPKEKDWFCVMSQPNKYWTDEVLAVVVLKERCIEVYDSMSSSRTTRKLCSEIQKLSTLLPKYLESSGFFDQRDRTNWSVLESYQGKNKSHPFEVRHVIGIAQ</sequence>
<reference evidence="1 2" key="1">
    <citation type="journal article" date="2021" name="bioRxiv">
        <title>Chromosome-scale and haplotype-resolved genome assembly of a tetraploid potato cultivar.</title>
        <authorList>
            <person name="Sun H."/>
            <person name="Jiao W.-B."/>
            <person name="Krause K."/>
            <person name="Campoy J.A."/>
            <person name="Goel M."/>
            <person name="Folz-Donahue K."/>
            <person name="Kukat C."/>
            <person name="Huettel B."/>
            <person name="Schneeberger K."/>
        </authorList>
    </citation>
    <scope>NUCLEOTIDE SEQUENCE [LARGE SCALE GENOMIC DNA]</scope>
    <source>
        <strain evidence="1">SolTubOtavaFocal</strain>
        <tissue evidence="1">Leaves</tissue>
    </source>
</reference>
<organism evidence="1 2">
    <name type="scientific">Solanum tuberosum</name>
    <name type="common">Potato</name>
    <dbReference type="NCBI Taxonomy" id="4113"/>
    <lineage>
        <taxon>Eukaryota</taxon>
        <taxon>Viridiplantae</taxon>
        <taxon>Streptophyta</taxon>
        <taxon>Embryophyta</taxon>
        <taxon>Tracheophyta</taxon>
        <taxon>Spermatophyta</taxon>
        <taxon>Magnoliopsida</taxon>
        <taxon>eudicotyledons</taxon>
        <taxon>Gunneridae</taxon>
        <taxon>Pentapetalae</taxon>
        <taxon>asterids</taxon>
        <taxon>lamiids</taxon>
        <taxon>Solanales</taxon>
        <taxon>Solanaceae</taxon>
        <taxon>Solanoideae</taxon>
        <taxon>Solaneae</taxon>
        <taxon>Solanum</taxon>
    </lineage>
</organism>
<dbReference type="Proteomes" id="UP000826656">
    <property type="component" value="Unassembled WGS sequence"/>
</dbReference>